<accession>A0A6C0JWV5</accession>
<dbReference type="InterPro" id="IPR026325">
    <property type="entry name" value="DUF932"/>
</dbReference>
<dbReference type="InterPro" id="IPR017686">
    <property type="entry name" value="Phg/plasmid-like_prot"/>
</dbReference>
<dbReference type="NCBIfam" id="TIGR03299">
    <property type="entry name" value="LGT_TIGR03299"/>
    <property type="match status" value="1"/>
</dbReference>
<sequence length="320" mass="35232">MAAEIDLSNGTPAMAFIGNRKDIWHGLGQELQINSPIEVWIKEAGFDWDIIESDVKFQNEGEELLFTGKKVLSRSDNKIPLAIVSDAYKTVQPKQVLEFFRDIVSDSGMHLSTAGCLFDGKKFWALANTGNSLVLNTGDKIDGHLLLSSSCDGTNATTASFVSTRVVCNNTLNVALNEDIGKHRVKVTHRQVFDATKIKQKLGLIDDAWDKFKDNIISLTNFKVSDSDAHKFISDIIKQEFTPTHAEVLEINRVYSLYAGAGKGSDACRNTAFGILNAFTEKVDHYSNGHSNSSKFWNAAYGSGAKMKDNAFTQLLQLAA</sequence>
<name>A0A6C0JWV5_9ZZZZ</name>
<dbReference type="EMBL" id="MN740699">
    <property type="protein sequence ID" value="QHU08867.1"/>
    <property type="molecule type" value="Genomic_DNA"/>
</dbReference>
<organism evidence="1">
    <name type="scientific">viral metagenome</name>
    <dbReference type="NCBI Taxonomy" id="1070528"/>
    <lineage>
        <taxon>unclassified sequences</taxon>
        <taxon>metagenomes</taxon>
        <taxon>organismal metagenomes</taxon>
    </lineage>
</organism>
<evidence type="ECO:0008006" key="2">
    <source>
        <dbReference type="Google" id="ProtNLM"/>
    </source>
</evidence>
<proteinExistence type="predicted"/>
<evidence type="ECO:0000313" key="1">
    <source>
        <dbReference type="EMBL" id="QHU08867.1"/>
    </source>
</evidence>
<dbReference type="AlphaFoldDB" id="A0A6C0JWV5"/>
<reference evidence="1" key="1">
    <citation type="journal article" date="2020" name="Nature">
        <title>Giant virus diversity and host interactions through global metagenomics.</title>
        <authorList>
            <person name="Schulz F."/>
            <person name="Roux S."/>
            <person name="Paez-Espino D."/>
            <person name="Jungbluth S."/>
            <person name="Walsh D.A."/>
            <person name="Denef V.J."/>
            <person name="McMahon K.D."/>
            <person name="Konstantinidis K.T."/>
            <person name="Eloe-Fadrosh E.A."/>
            <person name="Kyrpides N.C."/>
            <person name="Woyke T."/>
        </authorList>
    </citation>
    <scope>NUCLEOTIDE SEQUENCE</scope>
    <source>
        <strain evidence="1">GVMAG-S-1064190-84</strain>
    </source>
</reference>
<dbReference type="Pfam" id="PF06067">
    <property type="entry name" value="DUF932"/>
    <property type="match status" value="1"/>
</dbReference>
<protein>
    <recommendedName>
        <fullName evidence="2">DUF932 domain-containing protein</fullName>
    </recommendedName>
</protein>